<dbReference type="AlphaFoldDB" id="A0A9P8PJY9"/>
<keyword evidence="4 11" id="KW-0812">Transmembrane</keyword>
<name>A0A9P8PJY9_9ASCO</name>
<evidence type="ECO:0000256" key="1">
    <source>
        <dbReference type="ARBA" id="ARBA00004448"/>
    </source>
</evidence>
<dbReference type="SUPFAM" id="SSF103506">
    <property type="entry name" value="Mitochondrial carrier"/>
    <property type="match status" value="1"/>
</dbReference>
<dbReference type="FunFam" id="1.50.40.10:FF:000076">
    <property type="entry name" value="Mitochondrial phosphate carrier protein 2"/>
    <property type="match status" value="1"/>
</dbReference>
<comment type="caution">
    <text evidence="13">The sequence shown here is derived from an EMBL/GenBank/DDBJ whole genome shotgun (WGS) entry which is preliminary data.</text>
</comment>
<evidence type="ECO:0000313" key="14">
    <source>
        <dbReference type="Proteomes" id="UP000769528"/>
    </source>
</evidence>
<evidence type="ECO:0000256" key="10">
    <source>
        <dbReference type="ARBA" id="ARBA00054508"/>
    </source>
</evidence>
<keyword evidence="3 12" id="KW-0813">Transport</keyword>
<protein>
    <recommendedName>
        <fullName evidence="15">Mitochondrial phosphate carrier protein</fullName>
    </recommendedName>
</protein>
<keyword evidence="8" id="KW-0496">Mitochondrion</keyword>
<gene>
    <name evidence="13" type="ORF">WICMUC_004011</name>
</gene>
<dbReference type="FunFam" id="1.50.40.10:FF:000131">
    <property type="entry name" value="Mitochondrial phosphate carrier protein 2"/>
    <property type="match status" value="1"/>
</dbReference>
<dbReference type="OrthoDB" id="427452at2759"/>
<dbReference type="InterPro" id="IPR023395">
    <property type="entry name" value="MCP_dom_sf"/>
</dbReference>
<dbReference type="PANTHER" id="PTHR45671">
    <property type="entry name" value="SOLUTE CARRIER FAMILY 25 (MITOCHONDRIAL CARRIER PHOSPHATE CARRIER), MEMBER 3, LIKE-RELATED-RELATED"/>
    <property type="match status" value="1"/>
</dbReference>
<evidence type="ECO:0000256" key="6">
    <source>
        <dbReference type="ARBA" id="ARBA00022792"/>
    </source>
</evidence>
<evidence type="ECO:0000256" key="11">
    <source>
        <dbReference type="PROSITE-ProRule" id="PRU00282"/>
    </source>
</evidence>
<reference evidence="13" key="1">
    <citation type="journal article" date="2021" name="Open Biol.">
        <title>Shared evolutionary footprints suggest mitochondrial oxidative damage underlies multiple complex I losses in fungi.</title>
        <authorList>
            <person name="Schikora-Tamarit M.A."/>
            <person name="Marcet-Houben M."/>
            <person name="Nosek J."/>
            <person name="Gabaldon T."/>
        </authorList>
    </citation>
    <scope>NUCLEOTIDE SEQUENCE</scope>
    <source>
        <strain evidence="13">CBS6341</strain>
    </source>
</reference>
<accession>A0A9P8PJY9</accession>
<evidence type="ECO:0000256" key="3">
    <source>
        <dbReference type="ARBA" id="ARBA00022448"/>
    </source>
</evidence>
<comment type="subcellular location">
    <subcellularLocation>
        <location evidence="1">Mitochondrion inner membrane</location>
        <topology evidence="1">Multi-pass membrane protein</topology>
    </subcellularLocation>
</comment>
<dbReference type="Proteomes" id="UP000769528">
    <property type="component" value="Unassembled WGS sequence"/>
</dbReference>
<evidence type="ECO:0000313" key="13">
    <source>
        <dbReference type="EMBL" id="KAH3672789.1"/>
    </source>
</evidence>
<dbReference type="Gene3D" id="1.50.40.10">
    <property type="entry name" value="Mitochondrial carrier domain"/>
    <property type="match status" value="1"/>
</dbReference>
<dbReference type="Pfam" id="PF00153">
    <property type="entry name" value="Mito_carr"/>
    <property type="match status" value="3"/>
</dbReference>
<dbReference type="PANTHER" id="PTHR45671:SF10">
    <property type="entry name" value="SOLUTE CARRIER FAMILY 25 MEMBER 3"/>
    <property type="match status" value="1"/>
</dbReference>
<keyword evidence="14" id="KW-1185">Reference proteome</keyword>
<keyword evidence="9 11" id="KW-0472">Membrane</keyword>
<dbReference type="PROSITE" id="PS50920">
    <property type="entry name" value="SOLCAR"/>
    <property type="match status" value="3"/>
</dbReference>
<organism evidence="13 14">
    <name type="scientific">Wickerhamomyces mucosus</name>
    <dbReference type="NCBI Taxonomy" id="1378264"/>
    <lineage>
        <taxon>Eukaryota</taxon>
        <taxon>Fungi</taxon>
        <taxon>Dikarya</taxon>
        <taxon>Ascomycota</taxon>
        <taxon>Saccharomycotina</taxon>
        <taxon>Saccharomycetes</taxon>
        <taxon>Phaffomycetales</taxon>
        <taxon>Wickerhamomycetaceae</taxon>
        <taxon>Wickerhamomyces</taxon>
    </lineage>
</organism>
<keyword evidence="5" id="KW-0677">Repeat</keyword>
<dbReference type="EMBL" id="JAEUBF010001112">
    <property type="protein sequence ID" value="KAH3672789.1"/>
    <property type="molecule type" value="Genomic_DNA"/>
</dbReference>
<evidence type="ECO:0000256" key="2">
    <source>
        <dbReference type="ARBA" id="ARBA00006375"/>
    </source>
</evidence>
<dbReference type="PROSITE" id="PS51257">
    <property type="entry name" value="PROKAR_LIPOPROTEIN"/>
    <property type="match status" value="1"/>
</dbReference>
<evidence type="ECO:0000256" key="12">
    <source>
        <dbReference type="RuleBase" id="RU000488"/>
    </source>
</evidence>
<proteinExistence type="inferred from homology"/>
<evidence type="ECO:0000256" key="4">
    <source>
        <dbReference type="ARBA" id="ARBA00022692"/>
    </source>
</evidence>
<evidence type="ECO:0008006" key="15">
    <source>
        <dbReference type="Google" id="ProtNLM"/>
    </source>
</evidence>
<keyword evidence="7" id="KW-1133">Transmembrane helix</keyword>
<evidence type="ECO:0000256" key="5">
    <source>
        <dbReference type="ARBA" id="ARBA00022737"/>
    </source>
</evidence>
<feature type="repeat" description="Solcar" evidence="11">
    <location>
        <begin position="12"/>
        <end position="96"/>
    </location>
</feature>
<evidence type="ECO:0000256" key="7">
    <source>
        <dbReference type="ARBA" id="ARBA00022989"/>
    </source>
</evidence>
<evidence type="ECO:0000256" key="8">
    <source>
        <dbReference type="ARBA" id="ARBA00023128"/>
    </source>
</evidence>
<feature type="repeat" description="Solcar" evidence="11">
    <location>
        <begin position="109"/>
        <end position="194"/>
    </location>
</feature>
<dbReference type="InterPro" id="IPR018108">
    <property type="entry name" value="MCP_transmembrane"/>
</dbReference>
<feature type="repeat" description="Solcar" evidence="11">
    <location>
        <begin position="210"/>
        <end position="294"/>
    </location>
</feature>
<dbReference type="GO" id="GO:1990547">
    <property type="term" value="P:mitochondrial phosphate ion transmembrane transport"/>
    <property type="evidence" value="ECO:0007669"/>
    <property type="project" value="InterPro"/>
</dbReference>
<keyword evidence="6" id="KW-0999">Mitochondrion inner membrane</keyword>
<comment type="similarity">
    <text evidence="2 12">Belongs to the mitochondrial carrier (TC 2.A.29) family.</text>
</comment>
<dbReference type="GO" id="GO:0005743">
    <property type="term" value="C:mitochondrial inner membrane"/>
    <property type="evidence" value="ECO:0007669"/>
    <property type="project" value="UniProtKB-SubCell"/>
</dbReference>
<dbReference type="GO" id="GO:0005315">
    <property type="term" value="F:phosphate transmembrane transporter activity"/>
    <property type="evidence" value="ECO:0007669"/>
    <property type="project" value="InterPro"/>
</dbReference>
<reference evidence="13" key="2">
    <citation type="submission" date="2021-01" db="EMBL/GenBank/DDBJ databases">
        <authorList>
            <person name="Schikora-Tamarit M.A."/>
        </authorList>
    </citation>
    <scope>NUCLEOTIDE SEQUENCE</scope>
    <source>
        <strain evidence="13">CBS6341</strain>
    </source>
</reference>
<dbReference type="InterPro" id="IPR044677">
    <property type="entry name" value="SLC25A3/Pic2/Mir1-like"/>
</dbReference>
<evidence type="ECO:0000256" key="9">
    <source>
        <dbReference type="ARBA" id="ARBA00023136"/>
    </source>
</evidence>
<comment type="function">
    <text evidence="10">Transport of phosphate groups from the cytosol to the mitochondrial matrix.</text>
</comment>
<sequence length="303" mass="33080">MPERKIPLYSTEYYATCTLGGLLACGPTHSSVTPLDLVKCRRQVDPKIYTSEIQGFKKIIAGEGIKGLFTGVGATFIGYSFQGAGKYGFYEIFKHYYSGLVGEEYANRYRTGVYLAASASAEFLADLALCPWEAVKVKTQTTIPPFAPGVVSGFNKFVATEGYAGLYKGLVPLWLRQIPYTMVKFSSFEAIVEQIYKQLPKSKNEYTSLQQTGVSFLGGYIAGIFCAAVSHPADVMVSKINNDRLKGESIGAATSRIYAKIGFPGLWNGLGVRIFMIGTLTGLQWLIYDSFKVYAGLPTTGGH</sequence>
<dbReference type="GO" id="GO:0035434">
    <property type="term" value="P:copper ion transmembrane transport"/>
    <property type="evidence" value="ECO:0007669"/>
    <property type="project" value="UniProtKB-ARBA"/>
</dbReference>